<reference evidence="3 4" key="1">
    <citation type="submission" date="2020-08" db="EMBL/GenBank/DDBJ databases">
        <title>Sequencing the genomes of 1000 actinobacteria strains.</title>
        <authorList>
            <person name="Klenk H.-P."/>
        </authorList>
    </citation>
    <scope>NUCLEOTIDE SEQUENCE [LARGE SCALE GENOMIC DNA]</scope>
    <source>
        <strain evidence="3 4">DSM 45913</strain>
    </source>
</reference>
<dbReference type="InterPro" id="IPR036748">
    <property type="entry name" value="MTH938-like_sf"/>
</dbReference>
<dbReference type="SUPFAM" id="SSF64076">
    <property type="entry name" value="MTH938-like"/>
    <property type="match status" value="1"/>
</dbReference>
<dbReference type="RefSeq" id="WP_185083484.1">
    <property type="nucleotide sequence ID" value="NZ_JACHJB010000001.1"/>
</dbReference>
<dbReference type="Pfam" id="PF04430">
    <property type="entry name" value="DUF498"/>
    <property type="match status" value="1"/>
</dbReference>
<dbReference type="Gene3D" id="3.40.1230.10">
    <property type="entry name" value="MTH938-like"/>
    <property type="match status" value="1"/>
</dbReference>
<organism evidence="3 4">
    <name type="scientific">Nonomuraea muscovyensis</name>
    <dbReference type="NCBI Taxonomy" id="1124761"/>
    <lineage>
        <taxon>Bacteria</taxon>
        <taxon>Bacillati</taxon>
        <taxon>Actinomycetota</taxon>
        <taxon>Actinomycetes</taxon>
        <taxon>Streptosporangiales</taxon>
        <taxon>Streptosporangiaceae</taxon>
        <taxon>Nonomuraea</taxon>
    </lineage>
</organism>
<keyword evidence="2" id="KW-0963">Cytoplasm</keyword>
<dbReference type="FunFam" id="3.40.1230.10:FF:000001">
    <property type="entry name" value="Adipogenesis-associated, Mth938 domain-containing"/>
    <property type="match status" value="1"/>
</dbReference>
<sequence>MERRSPSITHVSWGRLVVEGVGEGKDFKLYPGGGRAWDWNETGTRHTPGIQPADVLELLDHGSQVIVLSLGMESRLRTCPETLDLMADRGVEVHLEETTAAVRRYNALAETTAVGGLFHSTC</sequence>
<comment type="subcellular location">
    <subcellularLocation>
        <location evidence="1">Cytoplasm</location>
    </subcellularLocation>
</comment>
<dbReference type="AlphaFoldDB" id="A0A7X0EVH9"/>
<evidence type="ECO:0008006" key="5">
    <source>
        <dbReference type="Google" id="ProtNLM"/>
    </source>
</evidence>
<protein>
    <recommendedName>
        <fullName evidence="5">Mth938-like domain-containing protein</fullName>
    </recommendedName>
</protein>
<name>A0A7X0EVH9_9ACTN</name>
<dbReference type="Proteomes" id="UP000583800">
    <property type="component" value="Unassembled WGS sequence"/>
</dbReference>
<dbReference type="InterPro" id="IPR034096">
    <property type="entry name" value="AAMDC"/>
</dbReference>
<dbReference type="InterPro" id="IPR007523">
    <property type="entry name" value="NDUFAF3/AAMDC"/>
</dbReference>
<dbReference type="PANTHER" id="PTHR15811:SF5">
    <property type="entry name" value="MTH938 DOMAIN-CONTAINING PROTEIN"/>
    <property type="match status" value="1"/>
</dbReference>
<evidence type="ECO:0000313" key="3">
    <source>
        <dbReference type="EMBL" id="MBB6345558.1"/>
    </source>
</evidence>
<comment type="caution">
    <text evidence="3">The sequence shown here is derived from an EMBL/GenBank/DDBJ whole genome shotgun (WGS) entry which is preliminary data.</text>
</comment>
<dbReference type="CDD" id="cd05126">
    <property type="entry name" value="Mth938"/>
    <property type="match status" value="1"/>
</dbReference>
<evidence type="ECO:0000256" key="1">
    <source>
        <dbReference type="ARBA" id="ARBA00004496"/>
    </source>
</evidence>
<proteinExistence type="predicted"/>
<evidence type="ECO:0000313" key="4">
    <source>
        <dbReference type="Proteomes" id="UP000583800"/>
    </source>
</evidence>
<accession>A0A7X0EVH9</accession>
<dbReference type="EMBL" id="JACHJB010000001">
    <property type="protein sequence ID" value="MBB6345558.1"/>
    <property type="molecule type" value="Genomic_DNA"/>
</dbReference>
<dbReference type="PANTHER" id="PTHR15811">
    <property type="entry name" value="MTH938 DOMAIN-CONTAINING PROTEIN"/>
    <property type="match status" value="1"/>
</dbReference>
<dbReference type="GO" id="GO:0005737">
    <property type="term" value="C:cytoplasm"/>
    <property type="evidence" value="ECO:0007669"/>
    <property type="project" value="UniProtKB-SubCell"/>
</dbReference>
<evidence type="ECO:0000256" key="2">
    <source>
        <dbReference type="ARBA" id="ARBA00022490"/>
    </source>
</evidence>
<gene>
    <name evidence="3" type="ORF">FHU36_002067</name>
</gene>
<keyword evidence="4" id="KW-1185">Reference proteome</keyword>